<keyword evidence="5 8" id="KW-1133">Transmembrane helix</keyword>
<keyword evidence="7" id="KW-0813">Transport</keyword>
<evidence type="ECO:0000256" key="8">
    <source>
        <dbReference type="SAM" id="Phobius"/>
    </source>
</evidence>
<evidence type="ECO:0000313" key="9">
    <source>
        <dbReference type="EMBL" id="MCJ0825794.1"/>
    </source>
</evidence>
<keyword evidence="6 8" id="KW-0472">Membrane</keyword>
<dbReference type="PANTHER" id="PTHR30558:SF7">
    <property type="entry name" value="TOL-PAL SYSTEM PROTEIN TOLR"/>
    <property type="match status" value="1"/>
</dbReference>
<name>A0ABT0A486_9GAMM</name>
<organism evidence="9 10">
    <name type="scientific">Cognatiluteimonas sedimenti</name>
    <dbReference type="NCBI Taxonomy" id="2927791"/>
    <lineage>
        <taxon>Bacteria</taxon>
        <taxon>Pseudomonadati</taxon>
        <taxon>Pseudomonadota</taxon>
        <taxon>Gammaproteobacteria</taxon>
        <taxon>Lysobacterales</taxon>
        <taxon>Lysobacteraceae</taxon>
        <taxon>Cognatiluteimonas</taxon>
    </lineage>
</organism>
<comment type="similarity">
    <text evidence="2 7">Belongs to the ExbD/TolR family.</text>
</comment>
<gene>
    <name evidence="9" type="ORF">MQC88_07465</name>
</gene>
<dbReference type="Pfam" id="PF02472">
    <property type="entry name" value="ExbD"/>
    <property type="match status" value="1"/>
</dbReference>
<evidence type="ECO:0000256" key="7">
    <source>
        <dbReference type="RuleBase" id="RU003879"/>
    </source>
</evidence>
<keyword evidence="10" id="KW-1185">Reference proteome</keyword>
<dbReference type="InterPro" id="IPR003400">
    <property type="entry name" value="ExbD"/>
</dbReference>
<dbReference type="EMBL" id="JALGCL010000002">
    <property type="protein sequence ID" value="MCJ0825794.1"/>
    <property type="molecule type" value="Genomic_DNA"/>
</dbReference>
<feature type="transmembrane region" description="Helical" evidence="8">
    <location>
        <begin position="21"/>
        <end position="40"/>
    </location>
</feature>
<keyword evidence="4 7" id="KW-0812">Transmembrane</keyword>
<reference evidence="9 10" key="1">
    <citation type="submission" date="2022-03" db="EMBL/GenBank/DDBJ databases">
        <title>Luteimonas soily sp. nov., a novel bacterium isolated from the soil.</title>
        <authorList>
            <person name="Zhang X."/>
        </authorList>
    </citation>
    <scope>NUCLEOTIDE SEQUENCE [LARGE SCALE GENOMIC DNA]</scope>
    <source>
        <strain evidence="9 10">50</strain>
    </source>
</reference>
<evidence type="ECO:0000313" key="10">
    <source>
        <dbReference type="Proteomes" id="UP001165423"/>
    </source>
</evidence>
<proteinExistence type="inferred from homology"/>
<dbReference type="Gene3D" id="3.30.420.270">
    <property type="match status" value="1"/>
</dbReference>
<accession>A0ABT0A486</accession>
<evidence type="ECO:0000256" key="4">
    <source>
        <dbReference type="ARBA" id="ARBA00022692"/>
    </source>
</evidence>
<evidence type="ECO:0000256" key="3">
    <source>
        <dbReference type="ARBA" id="ARBA00022475"/>
    </source>
</evidence>
<comment type="subcellular location">
    <subcellularLocation>
        <location evidence="1">Cell membrane</location>
        <topology evidence="1">Single-pass membrane protein</topology>
    </subcellularLocation>
    <subcellularLocation>
        <location evidence="7">Cell membrane</location>
        <topology evidence="7">Single-pass type II membrane protein</topology>
    </subcellularLocation>
</comment>
<evidence type="ECO:0000256" key="6">
    <source>
        <dbReference type="ARBA" id="ARBA00023136"/>
    </source>
</evidence>
<evidence type="ECO:0000256" key="2">
    <source>
        <dbReference type="ARBA" id="ARBA00005811"/>
    </source>
</evidence>
<keyword evidence="3" id="KW-1003">Cell membrane</keyword>
<dbReference type="PANTHER" id="PTHR30558">
    <property type="entry name" value="EXBD MEMBRANE COMPONENT OF PMF-DRIVEN MACROMOLECULE IMPORT SYSTEM"/>
    <property type="match status" value="1"/>
</dbReference>
<keyword evidence="7" id="KW-0653">Protein transport</keyword>
<comment type="caution">
    <text evidence="9">The sequence shown here is derived from an EMBL/GenBank/DDBJ whole genome shotgun (WGS) entry which is preliminary data.</text>
</comment>
<dbReference type="RefSeq" id="WP_243321292.1">
    <property type="nucleotide sequence ID" value="NZ_JALGCL010000002.1"/>
</dbReference>
<evidence type="ECO:0000256" key="1">
    <source>
        <dbReference type="ARBA" id="ARBA00004162"/>
    </source>
</evidence>
<sequence>MTATGRRIRKRKLKAEINVVPYIDVMLVLLIIFMVTAPLLNLGVDVKLPQVAAASVEQPRQQVVVQVGEDGALSLIQKDEQGPADKIALDADELLLRVAAIRNQNPNLVVFVAGDGAVPYARVIEILQRLRTEAKVEKATLLTSSPEPAQK</sequence>
<evidence type="ECO:0000256" key="5">
    <source>
        <dbReference type="ARBA" id="ARBA00022989"/>
    </source>
</evidence>
<dbReference type="Proteomes" id="UP001165423">
    <property type="component" value="Unassembled WGS sequence"/>
</dbReference>
<protein>
    <submittedName>
        <fullName evidence="9">ExbD/TolR family protein</fullName>
    </submittedName>
</protein>